<dbReference type="InterPro" id="IPR007781">
    <property type="entry name" value="NAGLU"/>
</dbReference>
<sequence>MEQNRWSTISFCTYPWLSPSCSRCRSRVLRRPVPWSYYQNAVSSSYTFAWWDWERWEKQIDWMALQGINLPLAFTGQEAIWQKVFKNFNISKSHLDDLFGGPAFLAWSRMGNLHRWGGPLPQSWPDQQLILQKKILTRVHELGMTPVLPAFSGIVPAALKRVFPSAKISRLWNWFTVNSDPRWCCTYFLDAIDHLFVEIGKAFIEQQLKEYGSSHIYNWLIVLDLYAEVKPIWATSKQIYGTPYIWKVTLLFFCCVLDVVFNVIKCMLHNFAGNTEMYGVLDAVGSRPVEARISDNSTMVGVGMSMEGIEQNPVVYDFMSEMAFRHSPVDVKAWIDLYSRRRYGRFLQRMQDAWYILYHTIYNCTGGAYDKNRDVIVAFPDVDPKSISTPQIVLNDIHEQYGKRYLTGVVLEEANDSYDKPHNWYSTSEVIHALKLFLDSGNQLSDSSTYRYDLIDLIRQALAKYANELFLDVIQSYELGNLHNVAHLSQKFLGLVEDMDTLLGCHDGFLLGPWIESAKKLAQDEDQERHFEWNARTQTTMWFDNTEVEASLLRDYGNKYWSGLLRDYYGPRAAIYFKYLIESLEEGKGFNLRAWRTEWIKLTNSWQSSRNVFPVKRTGDALNVSQMLFEKYLQDLGSHDQRN</sequence>
<comment type="caution">
    <text evidence="3">The sequence shown here is derived from an EMBL/GenBank/DDBJ whole genome shotgun (WGS) entry which is preliminary data.</text>
</comment>
<dbReference type="AlphaFoldDB" id="A0A9Q1R1R3"/>
<evidence type="ECO:0000259" key="2">
    <source>
        <dbReference type="Pfam" id="PF12972"/>
    </source>
</evidence>
<evidence type="ECO:0008006" key="5">
    <source>
        <dbReference type="Google" id="ProtNLM"/>
    </source>
</evidence>
<name>A0A9Q1R1R3_9SOLA</name>
<dbReference type="Pfam" id="PF12972">
    <property type="entry name" value="NAGLU_C"/>
    <property type="match status" value="1"/>
</dbReference>
<organism evidence="3 4">
    <name type="scientific">Anisodus acutangulus</name>
    <dbReference type="NCBI Taxonomy" id="402998"/>
    <lineage>
        <taxon>Eukaryota</taxon>
        <taxon>Viridiplantae</taxon>
        <taxon>Streptophyta</taxon>
        <taxon>Embryophyta</taxon>
        <taxon>Tracheophyta</taxon>
        <taxon>Spermatophyta</taxon>
        <taxon>Magnoliopsida</taxon>
        <taxon>eudicotyledons</taxon>
        <taxon>Gunneridae</taxon>
        <taxon>Pentapetalae</taxon>
        <taxon>asterids</taxon>
        <taxon>lamiids</taxon>
        <taxon>Solanales</taxon>
        <taxon>Solanaceae</taxon>
        <taxon>Solanoideae</taxon>
        <taxon>Hyoscyameae</taxon>
        <taxon>Anisodus</taxon>
    </lineage>
</organism>
<dbReference type="PANTHER" id="PTHR12872:SF3">
    <property type="entry name" value="ALPHA-N-ACETYLGLUCOSAMINIDASE"/>
    <property type="match status" value="1"/>
</dbReference>
<feature type="domain" description="Alpha-N-acetylglucosaminidase tim-barrel" evidence="1">
    <location>
        <begin position="264"/>
        <end position="325"/>
    </location>
</feature>
<evidence type="ECO:0000259" key="1">
    <source>
        <dbReference type="Pfam" id="PF05089"/>
    </source>
</evidence>
<evidence type="ECO:0000313" key="3">
    <source>
        <dbReference type="EMBL" id="KAJ8536386.1"/>
    </source>
</evidence>
<dbReference type="InterPro" id="IPR024732">
    <property type="entry name" value="NAGLU_C"/>
</dbReference>
<keyword evidence="4" id="KW-1185">Reference proteome</keyword>
<dbReference type="Gene3D" id="3.20.20.80">
    <property type="entry name" value="Glycosidases"/>
    <property type="match status" value="2"/>
</dbReference>
<dbReference type="OrthoDB" id="64736at2759"/>
<protein>
    <recommendedName>
        <fullName evidence="5">Alpha-N-acetylglucosaminidase</fullName>
    </recommendedName>
</protein>
<evidence type="ECO:0000313" key="4">
    <source>
        <dbReference type="Proteomes" id="UP001152561"/>
    </source>
</evidence>
<reference evidence="4" key="1">
    <citation type="journal article" date="2023" name="Proc. Natl. Acad. Sci. U.S.A.">
        <title>Genomic and structural basis for evolution of tropane alkaloid biosynthesis.</title>
        <authorList>
            <person name="Wanga Y.-J."/>
            <person name="Taina T."/>
            <person name="Yua J.-Y."/>
            <person name="Lia J."/>
            <person name="Xua B."/>
            <person name="Chenc J."/>
            <person name="D'Auriad J.C."/>
            <person name="Huanga J.-P."/>
            <person name="Huanga S.-X."/>
        </authorList>
    </citation>
    <scope>NUCLEOTIDE SEQUENCE [LARGE SCALE GENOMIC DNA]</scope>
    <source>
        <strain evidence="4">cv. KIB-2019</strain>
    </source>
</reference>
<dbReference type="Proteomes" id="UP001152561">
    <property type="component" value="Unassembled WGS sequence"/>
</dbReference>
<proteinExistence type="predicted"/>
<dbReference type="EMBL" id="JAJAGQ010000018">
    <property type="protein sequence ID" value="KAJ8536386.1"/>
    <property type="molecule type" value="Genomic_DNA"/>
</dbReference>
<feature type="domain" description="Alpha-N-acetylglucosaminidase C-terminal" evidence="2">
    <location>
        <begin position="334"/>
        <end position="631"/>
    </location>
</feature>
<dbReference type="Pfam" id="PF05089">
    <property type="entry name" value="NAGLU"/>
    <property type="match status" value="2"/>
</dbReference>
<accession>A0A9Q1R1R3</accession>
<dbReference type="Gene3D" id="1.20.120.670">
    <property type="entry name" value="N-acetyl-b-d-glucoasminidase"/>
    <property type="match status" value="1"/>
</dbReference>
<dbReference type="PANTHER" id="PTHR12872">
    <property type="entry name" value="ALPHA-N-ACETYLGLUCOSAMINIDASE"/>
    <property type="match status" value="1"/>
</dbReference>
<dbReference type="InterPro" id="IPR024733">
    <property type="entry name" value="NAGLU_tim-barrel"/>
</dbReference>
<gene>
    <name evidence="3" type="ORF">K7X08_034787</name>
</gene>
<feature type="domain" description="Alpha-N-acetylglucosaminidase tim-barrel" evidence="1">
    <location>
        <begin position="37"/>
        <end position="218"/>
    </location>
</feature>